<reference evidence="2 3" key="1">
    <citation type="submission" date="2018-06" db="EMBL/GenBank/DDBJ databases">
        <authorList>
            <consortium name="Pathogen Informatics"/>
            <person name="Doyle S."/>
        </authorList>
    </citation>
    <scope>NUCLEOTIDE SEQUENCE [LARGE SCALE GENOMIC DNA]</scope>
    <source>
        <strain evidence="2 3">NCTC11155</strain>
    </source>
</reference>
<dbReference type="Pfam" id="PF14322">
    <property type="entry name" value="SusD-like_3"/>
    <property type="match status" value="1"/>
</dbReference>
<dbReference type="Proteomes" id="UP000254424">
    <property type="component" value="Unassembled WGS sequence"/>
</dbReference>
<sequence>MKLKIYAVLTCIIFLFSNCNDVLDRPSLTSAEDAAYWTSESRVRLYANAFYSNFFVGYGVGYETTYAPNANYTFNDDAVIRSTQRNFNRSVPTSKGSTSLDIKWESEFTGPTWNFAWVRKANIMLARIDSEMTNILTEEQYNHWTGIGRFFRALEYARLVNVFGDVPYYDTEVLNTDKDALYKDRTPRNEVMDAVYDDFDFAMQNVRKSDGAQNVDRYVVAAFVSRWALFEASWQKYYYKDNERAKKFFEQRHYGSGYCNGQRQIRHPTWISVRCSVR</sequence>
<name>A0A380ZJV7_9BACE</name>
<dbReference type="InterPro" id="IPR011990">
    <property type="entry name" value="TPR-like_helical_dom_sf"/>
</dbReference>
<dbReference type="Gene3D" id="1.25.40.390">
    <property type="match status" value="1"/>
</dbReference>
<dbReference type="AlphaFoldDB" id="A0A380ZJV7"/>
<dbReference type="SUPFAM" id="SSF48452">
    <property type="entry name" value="TPR-like"/>
    <property type="match status" value="1"/>
</dbReference>
<dbReference type="EMBL" id="UFSX01000004">
    <property type="protein sequence ID" value="SUV47219.1"/>
    <property type="molecule type" value="Genomic_DNA"/>
</dbReference>
<organism evidence="2 3">
    <name type="scientific">Bacteroides eggerthii</name>
    <dbReference type="NCBI Taxonomy" id="28111"/>
    <lineage>
        <taxon>Bacteria</taxon>
        <taxon>Pseudomonadati</taxon>
        <taxon>Bacteroidota</taxon>
        <taxon>Bacteroidia</taxon>
        <taxon>Bacteroidales</taxon>
        <taxon>Bacteroidaceae</taxon>
        <taxon>Bacteroides</taxon>
    </lineage>
</organism>
<gene>
    <name evidence="2" type="ORF">NCTC11155_03684</name>
</gene>
<evidence type="ECO:0000313" key="2">
    <source>
        <dbReference type="EMBL" id="SUV47219.1"/>
    </source>
</evidence>
<protein>
    <submittedName>
        <fullName evidence="2">RagB/SusD domain protein</fullName>
    </submittedName>
</protein>
<proteinExistence type="predicted"/>
<evidence type="ECO:0000259" key="1">
    <source>
        <dbReference type="Pfam" id="PF14322"/>
    </source>
</evidence>
<accession>A0A380ZJV7</accession>
<evidence type="ECO:0000313" key="3">
    <source>
        <dbReference type="Proteomes" id="UP000254424"/>
    </source>
</evidence>
<feature type="domain" description="SusD-like N-terminal" evidence="1">
    <location>
        <begin position="81"/>
        <end position="210"/>
    </location>
</feature>
<dbReference type="InterPro" id="IPR033985">
    <property type="entry name" value="SusD-like_N"/>
</dbReference>